<gene>
    <name evidence="2" type="ORF">CLV99_0513</name>
</gene>
<accession>A0A4R6WLX8</accession>
<dbReference type="Proteomes" id="UP000295292">
    <property type="component" value="Unassembled WGS sequence"/>
</dbReference>
<dbReference type="Pfam" id="PF18476">
    <property type="entry name" value="PIN_8"/>
    <property type="match status" value="1"/>
</dbReference>
<proteinExistence type="predicted"/>
<dbReference type="AlphaFoldDB" id="A0A4R6WLX8"/>
<sequence>MKNKFPEYQQINKEKISQMWSNSLFVFDTNLLLSLYRYSDTTSKEIFSVLDNLESRIWIPYQVAKEFYKNRLTVLNEQEKAYSDFIKKINDIKIEIENKHRGPYFSSKLLNDFQSVINKMDVELEQKLSSIAVQKQRENDRINDKIESLFEKKVGTMLSENELNETYKDGLKRYKLKIPPGYKDDNKPEPEKFNDLVIWKEIMNKAKEEKTDIIFITDDRKEDWWLINDGKTISVRPELIKEFSTITTQTIHFYKPFQFLEFSNKFVGTKIGKEVIEEVKKTFENPTGQTEKIEISWLLSGNCVNIESIYQSMKKEGYEVYFRENLGGTFYINTFLPNNPDLARRFNDRYLVQLENQEIIVKEHQIFFV</sequence>
<protein>
    <recommendedName>
        <fullName evidence="1">PIN like domain-containing protein</fullName>
    </recommendedName>
</protein>
<evidence type="ECO:0000259" key="1">
    <source>
        <dbReference type="Pfam" id="PF18476"/>
    </source>
</evidence>
<comment type="caution">
    <text evidence="2">The sequence shown here is derived from an EMBL/GenBank/DDBJ whole genome shotgun (WGS) entry which is preliminary data.</text>
</comment>
<evidence type="ECO:0000313" key="2">
    <source>
        <dbReference type="EMBL" id="TDQ79081.1"/>
    </source>
</evidence>
<organism evidence="2 3">
    <name type="scientific">Sphingobacterium yanglingense</name>
    <dbReference type="NCBI Taxonomy" id="1437280"/>
    <lineage>
        <taxon>Bacteria</taxon>
        <taxon>Pseudomonadati</taxon>
        <taxon>Bacteroidota</taxon>
        <taxon>Sphingobacteriia</taxon>
        <taxon>Sphingobacteriales</taxon>
        <taxon>Sphingobacteriaceae</taxon>
        <taxon>Sphingobacterium</taxon>
    </lineage>
</organism>
<feature type="domain" description="PIN like" evidence="1">
    <location>
        <begin position="24"/>
        <end position="239"/>
    </location>
</feature>
<reference evidence="2 3" key="1">
    <citation type="submission" date="2019-03" db="EMBL/GenBank/DDBJ databases">
        <title>Genomic Encyclopedia of Archaeal and Bacterial Type Strains, Phase II (KMG-II): from individual species to whole genera.</title>
        <authorList>
            <person name="Goeker M."/>
        </authorList>
    </citation>
    <scope>NUCLEOTIDE SEQUENCE [LARGE SCALE GENOMIC DNA]</scope>
    <source>
        <strain evidence="2 3">DSM 28353</strain>
    </source>
</reference>
<dbReference type="InterPro" id="IPR041578">
    <property type="entry name" value="PIN_8"/>
</dbReference>
<dbReference type="RefSeq" id="WP_133582895.1">
    <property type="nucleotide sequence ID" value="NZ_SNYV01000011.1"/>
</dbReference>
<keyword evidence="3" id="KW-1185">Reference proteome</keyword>
<dbReference type="OrthoDB" id="9182727at2"/>
<evidence type="ECO:0000313" key="3">
    <source>
        <dbReference type="Proteomes" id="UP000295292"/>
    </source>
</evidence>
<name>A0A4R6WLX8_9SPHI</name>
<dbReference type="EMBL" id="SNYV01000011">
    <property type="protein sequence ID" value="TDQ79081.1"/>
    <property type="molecule type" value="Genomic_DNA"/>
</dbReference>